<feature type="domain" description="TadE-like" evidence="2">
    <location>
        <begin position="20"/>
        <end position="62"/>
    </location>
</feature>
<keyword evidence="1" id="KW-0812">Transmembrane</keyword>
<dbReference type="Pfam" id="PF07811">
    <property type="entry name" value="TadE"/>
    <property type="match status" value="1"/>
</dbReference>
<evidence type="ECO:0000256" key="1">
    <source>
        <dbReference type="SAM" id="Phobius"/>
    </source>
</evidence>
<keyword evidence="4" id="KW-1185">Reference proteome</keyword>
<comment type="caution">
    <text evidence="3">The sequence shown here is derived from an EMBL/GenBank/DDBJ whole genome shotgun (WGS) entry which is preliminary data.</text>
</comment>
<dbReference type="Proteomes" id="UP000263833">
    <property type="component" value="Unassembled WGS sequence"/>
</dbReference>
<sequence>MRIVAMKKLDMQKLLRNQSGVSVTEFGLIAPAVITMLLGTMDVGHTLYMRTVIDGAIQEVARDSSLEDGGVLSKQEAIDARIKMQIRKLNKNIDPAQDIKIKRRYYRNFSNAFNAEEEDYTDTNDNGVCDNGEPYVDANLNEVWDSDGGDEGQGGAKDVSIVTVTVTYDRLFPLAKLIGLPEQITIAANTVLANQPYAEQAAYAAPQTRNCDD</sequence>
<evidence type="ECO:0000313" key="4">
    <source>
        <dbReference type="Proteomes" id="UP000263833"/>
    </source>
</evidence>
<gene>
    <name evidence="3" type="ORF">DXH95_05275</name>
</gene>
<dbReference type="AlphaFoldDB" id="A0A371BGT8"/>
<keyword evidence="1" id="KW-1133">Transmembrane helix</keyword>
<organism evidence="3 4">
    <name type="scientific">Sphingorhabdus pulchriflava</name>
    <dbReference type="NCBI Taxonomy" id="2292257"/>
    <lineage>
        <taxon>Bacteria</taxon>
        <taxon>Pseudomonadati</taxon>
        <taxon>Pseudomonadota</taxon>
        <taxon>Alphaproteobacteria</taxon>
        <taxon>Sphingomonadales</taxon>
        <taxon>Sphingomonadaceae</taxon>
        <taxon>Sphingorhabdus</taxon>
    </lineage>
</organism>
<evidence type="ECO:0000259" key="2">
    <source>
        <dbReference type="Pfam" id="PF07811"/>
    </source>
</evidence>
<evidence type="ECO:0000313" key="3">
    <source>
        <dbReference type="EMBL" id="RDV06814.1"/>
    </source>
</evidence>
<feature type="transmembrane region" description="Helical" evidence="1">
    <location>
        <begin position="21"/>
        <end position="41"/>
    </location>
</feature>
<protein>
    <submittedName>
        <fullName evidence="3">Pilus assembly protein</fullName>
    </submittedName>
</protein>
<reference evidence="4" key="1">
    <citation type="submission" date="2018-08" db="EMBL/GenBank/DDBJ databases">
        <authorList>
            <person name="Kim S.-J."/>
            <person name="Jung G.-Y."/>
        </authorList>
    </citation>
    <scope>NUCLEOTIDE SEQUENCE [LARGE SCALE GENOMIC DNA]</scope>
    <source>
        <strain evidence="4">GY_G</strain>
    </source>
</reference>
<name>A0A371BGT8_9SPHN</name>
<dbReference type="EMBL" id="QRGP01000001">
    <property type="protein sequence ID" value="RDV06814.1"/>
    <property type="molecule type" value="Genomic_DNA"/>
</dbReference>
<proteinExistence type="predicted"/>
<accession>A0A371BGT8</accession>
<keyword evidence="1" id="KW-0472">Membrane</keyword>
<dbReference type="InterPro" id="IPR012495">
    <property type="entry name" value="TadE-like_dom"/>
</dbReference>